<dbReference type="Pfam" id="PF05684">
    <property type="entry name" value="DUF819"/>
    <property type="match status" value="1"/>
</dbReference>
<dbReference type="AlphaFoldDB" id="C1N9S7"/>
<dbReference type="GeneID" id="9690228"/>
<keyword evidence="1" id="KW-0472">Membrane</keyword>
<dbReference type="KEGG" id="mpp:MICPUCDRAFT_43614"/>
<feature type="transmembrane region" description="Helical" evidence="1">
    <location>
        <begin position="36"/>
        <end position="56"/>
    </location>
</feature>
<dbReference type="InterPro" id="IPR008537">
    <property type="entry name" value="DUF819"/>
</dbReference>
<proteinExistence type="predicted"/>
<gene>
    <name evidence="2" type="ORF">MICPUCDRAFT_43614</name>
</gene>
<evidence type="ECO:0000313" key="3">
    <source>
        <dbReference type="Proteomes" id="UP000001876"/>
    </source>
</evidence>
<dbReference type="eggNOG" id="ENOG502QQM4">
    <property type="taxonomic scope" value="Eukaryota"/>
</dbReference>
<dbReference type="OrthoDB" id="498517at2759"/>
<accession>C1N9S7</accession>
<dbReference type="PANTHER" id="PTHR34289:SF3">
    <property type="entry name" value="PROTEIN, PUTATIVE (DUF819)-RELATED"/>
    <property type="match status" value="1"/>
</dbReference>
<dbReference type="RefSeq" id="XP_003064666.1">
    <property type="nucleotide sequence ID" value="XM_003064620.1"/>
</dbReference>
<dbReference type="EMBL" id="GG663752">
    <property type="protein sequence ID" value="EEH51000.1"/>
    <property type="molecule type" value="Genomic_DNA"/>
</dbReference>
<name>C1N9S7_MICPC</name>
<keyword evidence="1" id="KW-0812">Transmembrane</keyword>
<evidence type="ECO:0000313" key="2">
    <source>
        <dbReference type="EMBL" id="EEH51000.1"/>
    </source>
</evidence>
<dbReference type="Proteomes" id="UP000001876">
    <property type="component" value="Unassembled WGS sequence"/>
</dbReference>
<dbReference type="STRING" id="564608.C1N9S7"/>
<evidence type="ECO:0000256" key="1">
    <source>
        <dbReference type="SAM" id="Phobius"/>
    </source>
</evidence>
<feature type="transmembrane region" description="Helical" evidence="1">
    <location>
        <begin position="121"/>
        <end position="148"/>
    </location>
</feature>
<sequence length="154" mass="15744">MLPGTGLQIPIITLMTVALATMFPKRVGALAPSGEALATLVMQCFFVTVGAAGSVAQMMATAPALFFLSLVQVSTHLTFILLVGGNVFKMRKCDLLIASNANVGGPTTAAAMAAAKGWRSLVVPAMLTGVLGYAVATFLGVGFGVAVIQKMPLT</sequence>
<protein>
    <submittedName>
        <fullName evidence="2">Predicted protein</fullName>
    </submittedName>
</protein>
<dbReference type="PANTHER" id="PTHR34289">
    <property type="entry name" value="PROTEIN, PUTATIVE (DUF819)-RELATED"/>
    <property type="match status" value="1"/>
</dbReference>
<feature type="transmembrane region" description="Helical" evidence="1">
    <location>
        <begin position="62"/>
        <end position="83"/>
    </location>
</feature>
<keyword evidence="1" id="KW-1133">Transmembrane helix</keyword>
<feature type="transmembrane region" description="Helical" evidence="1">
    <location>
        <begin position="6"/>
        <end position="24"/>
    </location>
</feature>
<reference evidence="2 3" key="1">
    <citation type="journal article" date="2009" name="Science">
        <title>Green evolution and dynamic adaptations revealed by genomes of the marine picoeukaryotes Micromonas.</title>
        <authorList>
            <person name="Worden A.Z."/>
            <person name="Lee J.H."/>
            <person name="Mock T."/>
            <person name="Rouze P."/>
            <person name="Simmons M.P."/>
            <person name="Aerts A.L."/>
            <person name="Allen A.E."/>
            <person name="Cuvelier M.L."/>
            <person name="Derelle E."/>
            <person name="Everett M.V."/>
            <person name="Foulon E."/>
            <person name="Grimwood J."/>
            <person name="Gundlach H."/>
            <person name="Henrissat B."/>
            <person name="Napoli C."/>
            <person name="McDonald S.M."/>
            <person name="Parker M.S."/>
            <person name="Rombauts S."/>
            <person name="Salamov A."/>
            <person name="Von Dassow P."/>
            <person name="Badger J.H."/>
            <person name="Coutinho P.M."/>
            <person name="Demir E."/>
            <person name="Dubchak I."/>
            <person name="Gentemann C."/>
            <person name="Eikrem W."/>
            <person name="Gready J.E."/>
            <person name="John U."/>
            <person name="Lanier W."/>
            <person name="Lindquist E.A."/>
            <person name="Lucas S."/>
            <person name="Mayer K.F."/>
            <person name="Moreau H."/>
            <person name="Not F."/>
            <person name="Otillar R."/>
            <person name="Panaud O."/>
            <person name="Pangilinan J."/>
            <person name="Paulsen I."/>
            <person name="Piegu B."/>
            <person name="Poliakov A."/>
            <person name="Robbens S."/>
            <person name="Schmutz J."/>
            <person name="Toulza E."/>
            <person name="Wyss T."/>
            <person name="Zelensky A."/>
            <person name="Zhou K."/>
            <person name="Armbrust E.V."/>
            <person name="Bhattacharya D."/>
            <person name="Goodenough U.W."/>
            <person name="Van de Peer Y."/>
            <person name="Grigoriev I.V."/>
        </authorList>
    </citation>
    <scope>NUCLEOTIDE SEQUENCE [LARGE SCALE GENOMIC DNA]</scope>
    <source>
        <strain evidence="2 3">CCMP1545</strain>
    </source>
</reference>
<dbReference type="OMA" id="GSIAHMI"/>
<keyword evidence="3" id="KW-1185">Reference proteome</keyword>
<feature type="transmembrane region" description="Helical" evidence="1">
    <location>
        <begin position="95"/>
        <end position="115"/>
    </location>
</feature>
<organism evidence="3">
    <name type="scientific">Micromonas pusilla (strain CCMP1545)</name>
    <name type="common">Picoplanktonic green alga</name>
    <dbReference type="NCBI Taxonomy" id="564608"/>
    <lineage>
        <taxon>Eukaryota</taxon>
        <taxon>Viridiplantae</taxon>
        <taxon>Chlorophyta</taxon>
        <taxon>Mamiellophyceae</taxon>
        <taxon>Mamiellales</taxon>
        <taxon>Mamiellaceae</taxon>
        <taxon>Micromonas</taxon>
    </lineage>
</organism>